<evidence type="ECO:0000313" key="3">
    <source>
        <dbReference type="Proteomes" id="UP000279600"/>
    </source>
</evidence>
<dbReference type="Proteomes" id="UP000279600">
    <property type="component" value="Chromosome"/>
</dbReference>
<keyword evidence="1" id="KW-0472">Membrane</keyword>
<keyword evidence="3" id="KW-1185">Reference proteome</keyword>
<evidence type="ECO:0000313" key="2">
    <source>
        <dbReference type="EMBL" id="AZQ42866.1"/>
    </source>
</evidence>
<feature type="transmembrane region" description="Helical" evidence="1">
    <location>
        <begin position="100"/>
        <end position="121"/>
    </location>
</feature>
<name>A0A3S9MUK9_9FLAO</name>
<feature type="transmembrane region" description="Helical" evidence="1">
    <location>
        <begin position="6"/>
        <end position="23"/>
    </location>
</feature>
<keyword evidence="1" id="KW-1133">Transmembrane helix</keyword>
<feature type="transmembrane region" description="Helical" evidence="1">
    <location>
        <begin position="69"/>
        <end position="88"/>
    </location>
</feature>
<proteinExistence type="predicted"/>
<accession>A0A3S9MUK9</accession>
<dbReference type="AlphaFoldDB" id="A0A3S9MUK9"/>
<feature type="transmembrane region" description="Helical" evidence="1">
    <location>
        <begin position="44"/>
        <end position="63"/>
    </location>
</feature>
<dbReference type="RefSeq" id="WP_126444720.1">
    <property type="nucleotide sequence ID" value="NZ_CP034549.1"/>
</dbReference>
<sequence>MIALRIVYILNIIVAGQIAYSAMFNPKNAALTTFSNSYPATDMIRLVGCLWAAITILSILGLWKPFTFSPVLLLQVIYKGSWLLLVALPAYRNDIPFPKAMAIFFIVWVIALPFVIPWKIWFASS</sequence>
<evidence type="ECO:0000256" key="1">
    <source>
        <dbReference type="SAM" id="Phobius"/>
    </source>
</evidence>
<gene>
    <name evidence="2" type="ORF">EJ995_00920</name>
</gene>
<dbReference type="OrthoDB" id="1441312at2"/>
<dbReference type="KEGG" id="noj:EJ995_00920"/>
<keyword evidence="1" id="KW-0812">Transmembrane</keyword>
<evidence type="ECO:0008006" key="4">
    <source>
        <dbReference type="Google" id="ProtNLM"/>
    </source>
</evidence>
<dbReference type="EMBL" id="CP034549">
    <property type="protein sequence ID" value="AZQ42866.1"/>
    <property type="molecule type" value="Genomic_DNA"/>
</dbReference>
<organism evidence="2 3">
    <name type="scientific">Nonlabens ponticola</name>
    <dbReference type="NCBI Taxonomy" id="2496866"/>
    <lineage>
        <taxon>Bacteria</taxon>
        <taxon>Pseudomonadati</taxon>
        <taxon>Bacteroidota</taxon>
        <taxon>Flavobacteriia</taxon>
        <taxon>Flavobacteriales</taxon>
        <taxon>Flavobacteriaceae</taxon>
        <taxon>Nonlabens</taxon>
    </lineage>
</organism>
<protein>
    <recommendedName>
        <fullName evidence="4">DoxX family protein</fullName>
    </recommendedName>
</protein>
<reference evidence="2 3" key="1">
    <citation type="submission" date="2018-12" db="EMBL/GenBank/DDBJ databases">
        <title>Complete genome of Nonlabens sp. MJ115.</title>
        <authorList>
            <person name="Choi H.S."/>
            <person name="Jung J."/>
        </authorList>
    </citation>
    <scope>NUCLEOTIDE SEQUENCE [LARGE SCALE GENOMIC DNA]</scope>
    <source>
        <strain evidence="2 3">MJ115</strain>
    </source>
</reference>